<keyword evidence="5 8" id="KW-0812">Transmembrane</keyword>
<accession>A0A1G2HI81</accession>
<feature type="transmembrane region" description="Helical" evidence="8">
    <location>
        <begin position="180"/>
        <end position="198"/>
    </location>
</feature>
<keyword evidence="3" id="KW-0328">Glycosyltransferase</keyword>
<evidence type="ECO:0000256" key="3">
    <source>
        <dbReference type="ARBA" id="ARBA00022676"/>
    </source>
</evidence>
<sequence length="573" mass="66022">MATIFKKSWPYYLLILIILLGAFFRLNDLASVPTGIYPDEAKNANDAIETLKTGNYKLFYPENNGREGLYIWLISLSFQLFGINIFALKLVSAIAGILTIWATYLLTKELLRFANQYTAFDNFKISGVAAEITALFSAGLIATSFWHINFSRIAFRAILVPLILSLALYFTLKAFRTKRLYLYTFSGIFWGLGFYTYIAFRLAYLVLFGFFILVFVFYIITKKRDFSIKKFFIYDKWWMVKFMGIIMIIIMLPLALYFYANPETFVARSSGISIFDTENPILEFGKSMAIHAQMLFFKGDNNWRHNFSGEAQLFWPVAVLFILGIWYSAKEIKHSFKVKNWTGITAHLTLFGALFAMMLPAALTTEGIPHALRAIGMMPFVFIYAAFGFLYFIYKIFKHNYHRQEIWPFGIGAGVIIILILASYQFTHYFVDWAQNEEVKYAFAKPYVDMGEYFNTLESSTHKYLIVNEEGAEVSFPDYLLSNENKTGTLPMPAQTILFIQQTKSTATDYSFYGSEIPIANTTYITKNQLPSFAESNSVFVPLRANEEIKNTLKLHYPLGTELEFEDFWGYVL</sequence>
<evidence type="ECO:0000256" key="5">
    <source>
        <dbReference type="ARBA" id="ARBA00022692"/>
    </source>
</evidence>
<dbReference type="GO" id="GO:0009103">
    <property type="term" value="P:lipopolysaccharide biosynthetic process"/>
    <property type="evidence" value="ECO:0007669"/>
    <property type="project" value="UniProtKB-ARBA"/>
</dbReference>
<feature type="transmembrane region" description="Helical" evidence="8">
    <location>
        <begin position="9"/>
        <end position="26"/>
    </location>
</feature>
<comment type="caution">
    <text evidence="9">The sequence shown here is derived from an EMBL/GenBank/DDBJ whole genome shotgun (WGS) entry which is preliminary data.</text>
</comment>
<organism evidence="9 10">
    <name type="scientific">Candidatus Spechtbacteria bacterium RIFCSPLOWO2_02_FULL_38_8</name>
    <dbReference type="NCBI Taxonomy" id="1802164"/>
    <lineage>
        <taxon>Bacteria</taxon>
        <taxon>Candidatus Spechtiibacteriota</taxon>
    </lineage>
</organism>
<dbReference type="GO" id="GO:0016763">
    <property type="term" value="F:pentosyltransferase activity"/>
    <property type="evidence" value="ECO:0007669"/>
    <property type="project" value="TreeGrafter"/>
</dbReference>
<feature type="transmembrane region" description="Helical" evidence="8">
    <location>
        <begin position="153"/>
        <end position="171"/>
    </location>
</feature>
<evidence type="ECO:0000313" key="10">
    <source>
        <dbReference type="Proteomes" id="UP000178509"/>
    </source>
</evidence>
<evidence type="ECO:0000256" key="6">
    <source>
        <dbReference type="ARBA" id="ARBA00022989"/>
    </source>
</evidence>
<dbReference type="AlphaFoldDB" id="A0A1G2HI81"/>
<dbReference type="Proteomes" id="UP000178509">
    <property type="component" value="Unassembled WGS sequence"/>
</dbReference>
<proteinExistence type="predicted"/>
<evidence type="ECO:0000256" key="8">
    <source>
        <dbReference type="SAM" id="Phobius"/>
    </source>
</evidence>
<evidence type="ECO:0000256" key="2">
    <source>
        <dbReference type="ARBA" id="ARBA00022475"/>
    </source>
</evidence>
<feature type="transmembrane region" description="Helical" evidence="8">
    <location>
        <begin position="313"/>
        <end position="329"/>
    </location>
</feature>
<feature type="transmembrane region" description="Helical" evidence="8">
    <location>
        <begin position="375"/>
        <end position="394"/>
    </location>
</feature>
<dbReference type="PANTHER" id="PTHR33908:SF11">
    <property type="entry name" value="MEMBRANE PROTEIN"/>
    <property type="match status" value="1"/>
</dbReference>
<evidence type="ECO:0000256" key="4">
    <source>
        <dbReference type="ARBA" id="ARBA00022679"/>
    </source>
</evidence>
<evidence type="ECO:0000313" key="9">
    <source>
        <dbReference type="EMBL" id="OGZ62099.1"/>
    </source>
</evidence>
<gene>
    <name evidence="9" type="ORF">A3H51_01530</name>
</gene>
<feature type="transmembrane region" description="Helical" evidence="8">
    <location>
        <begin position="406"/>
        <end position="426"/>
    </location>
</feature>
<evidence type="ECO:0000256" key="7">
    <source>
        <dbReference type="ARBA" id="ARBA00023136"/>
    </source>
</evidence>
<keyword evidence="2" id="KW-1003">Cell membrane</keyword>
<feature type="transmembrane region" description="Helical" evidence="8">
    <location>
        <begin position="204"/>
        <end position="221"/>
    </location>
</feature>
<reference evidence="9 10" key="1">
    <citation type="journal article" date="2016" name="Nat. Commun.">
        <title>Thousands of microbial genomes shed light on interconnected biogeochemical processes in an aquifer system.</title>
        <authorList>
            <person name="Anantharaman K."/>
            <person name="Brown C.T."/>
            <person name="Hug L.A."/>
            <person name="Sharon I."/>
            <person name="Castelle C.J."/>
            <person name="Probst A.J."/>
            <person name="Thomas B.C."/>
            <person name="Singh A."/>
            <person name="Wilkins M.J."/>
            <person name="Karaoz U."/>
            <person name="Brodie E.L."/>
            <person name="Williams K.H."/>
            <person name="Hubbard S.S."/>
            <person name="Banfield J.F."/>
        </authorList>
    </citation>
    <scope>NUCLEOTIDE SEQUENCE [LARGE SCALE GENOMIC DNA]</scope>
</reference>
<dbReference type="GO" id="GO:0005886">
    <property type="term" value="C:plasma membrane"/>
    <property type="evidence" value="ECO:0007669"/>
    <property type="project" value="UniProtKB-SubCell"/>
</dbReference>
<dbReference type="PANTHER" id="PTHR33908">
    <property type="entry name" value="MANNOSYLTRANSFERASE YKCB-RELATED"/>
    <property type="match status" value="1"/>
</dbReference>
<keyword evidence="6 8" id="KW-1133">Transmembrane helix</keyword>
<name>A0A1G2HI81_9BACT</name>
<feature type="transmembrane region" description="Helical" evidence="8">
    <location>
        <begin position="341"/>
        <end position="363"/>
    </location>
</feature>
<keyword evidence="7 8" id="KW-0472">Membrane</keyword>
<feature type="transmembrane region" description="Helical" evidence="8">
    <location>
        <begin position="123"/>
        <end position="147"/>
    </location>
</feature>
<dbReference type="InterPro" id="IPR050297">
    <property type="entry name" value="LipidA_mod_glycosyltrf_83"/>
</dbReference>
<comment type="subcellular location">
    <subcellularLocation>
        <location evidence="1">Cell membrane</location>
        <topology evidence="1">Multi-pass membrane protein</topology>
    </subcellularLocation>
</comment>
<keyword evidence="4" id="KW-0808">Transferase</keyword>
<protein>
    <submittedName>
        <fullName evidence="9">Uncharacterized protein</fullName>
    </submittedName>
</protein>
<feature type="transmembrane region" description="Helical" evidence="8">
    <location>
        <begin position="69"/>
        <end position="102"/>
    </location>
</feature>
<evidence type="ECO:0000256" key="1">
    <source>
        <dbReference type="ARBA" id="ARBA00004651"/>
    </source>
</evidence>
<dbReference type="EMBL" id="MHOJ01000028">
    <property type="protein sequence ID" value="OGZ62099.1"/>
    <property type="molecule type" value="Genomic_DNA"/>
</dbReference>
<feature type="transmembrane region" description="Helical" evidence="8">
    <location>
        <begin position="242"/>
        <end position="260"/>
    </location>
</feature>
<dbReference type="STRING" id="1802164.A3H51_01530"/>